<dbReference type="Proteomes" id="UP000823046">
    <property type="component" value="Unassembled WGS sequence"/>
</dbReference>
<reference evidence="5 6" key="1">
    <citation type="journal article" date="2020" name="bioRxiv">
        <title>Metabolic contributions of an alphaproteobacterial endosymbiont in the apicomplexan Cardiosporidium cionae.</title>
        <authorList>
            <person name="Hunter E.S."/>
            <person name="Paight C.J."/>
            <person name="Lane C.E."/>
        </authorList>
    </citation>
    <scope>NUCLEOTIDE SEQUENCE [LARGE SCALE GENOMIC DNA]</scope>
    <source>
        <strain evidence="5">ESH_2018</strain>
    </source>
</reference>
<keyword evidence="6" id="KW-1185">Reference proteome</keyword>
<dbReference type="InterPro" id="IPR016142">
    <property type="entry name" value="Citrate_synth-like_lrg_a-sub"/>
</dbReference>
<accession>A0ABQ7JAG9</accession>
<dbReference type="PANTHER" id="PTHR11739:SF25">
    <property type="entry name" value="CITRATE SYNTHASE-RELATED PROTEIN DDB_G0287281"/>
    <property type="match status" value="1"/>
</dbReference>
<dbReference type="PIRSF" id="PIRSF001369">
    <property type="entry name" value="Citrate_synth"/>
    <property type="match status" value="1"/>
</dbReference>
<evidence type="ECO:0000256" key="1">
    <source>
        <dbReference type="ARBA" id="ARBA00010566"/>
    </source>
</evidence>
<dbReference type="Pfam" id="PF00285">
    <property type="entry name" value="Citrate_synt"/>
    <property type="match status" value="2"/>
</dbReference>
<evidence type="ECO:0000256" key="3">
    <source>
        <dbReference type="PIRNR" id="PIRNR001369"/>
    </source>
</evidence>
<dbReference type="Gene3D" id="1.10.580.10">
    <property type="entry name" value="Citrate Synthase, domain 1"/>
    <property type="match status" value="3"/>
</dbReference>
<evidence type="ECO:0000313" key="5">
    <source>
        <dbReference type="EMBL" id="KAF8820981.1"/>
    </source>
</evidence>
<dbReference type="InterPro" id="IPR024176">
    <property type="entry name" value="Citrate_synthase_bac-typ"/>
</dbReference>
<evidence type="ECO:0000313" key="6">
    <source>
        <dbReference type="Proteomes" id="UP000823046"/>
    </source>
</evidence>
<evidence type="ECO:0000256" key="4">
    <source>
        <dbReference type="RuleBase" id="RU000441"/>
    </source>
</evidence>
<dbReference type="EMBL" id="JADAQX010000260">
    <property type="protein sequence ID" value="KAF8820981.1"/>
    <property type="molecule type" value="Genomic_DNA"/>
</dbReference>
<name>A0ABQ7JAG9_9APIC</name>
<dbReference type="SUPFAM" id="SSF48256">
    <property type="entry name" value="Citrate synthase"/>
    <property type="match status" value="1"/>
</dbReference>
<protein>
    <recommendedName>
        <fullName evidence="3 4">Citrate synthase</fullName>
    </recommendedName>
</protein>
<proteinExistence type="inferred from homology"/>
<evidence type="ECO:0000256" key="2">
    <source>
        <dbReference type="ARBA" id="ARBA00022679"/>
    </source>
</evidence>
<keyword evidence="2 3" id="KW-0808">Transferase</keyword>
<dbReference type="InterPro" id="IPR036969">
    <property type="entry name" value="Citrate_synthase_sf"/>
</dbReference>
<organism evidence="5 6">
    <name type="scientific">Cardiosporidium cionae</name>
    <dbReference type="NCBI Taxonomy" id="476202"/>
    <lineage>
        <taxon>Eukaryota</taxon>
        <taxon>Sar</taxon>
        <taxon>Alveolata</taxon>
        <taxon>Apicomplexa</taxon>
        <taxon>Aconoidasida</taxon>
        <taxon>Nephromycida</taxon>
        <taxon>Cardiosporidium</taxon>
    </lineage>
</organism>
<dbReference type="PRINTS" id="PR00143">
    <property type="entry name" value="CITRTSNTHASE"/>
</dbReference>
<sequence length="337" mass="37393">MEARAFQLSSNRSFLSSSSTPVFSEGLKGVIAGESAISTVGVAGAGLNYRGYSIHDLTENCIFEEVAYLLLFGHLPTAIELSDFHKKIVSFRELPPPLKAVLELIPRDANPMDVLRTGTSFLGTLYPEIDPAMQQYEVHEKALHFTSTFAARVTTATLSDLYSSVCTAIGTLKGPLHGGANEAAMVMLERWKSEKEATEGISNMLNTRTLIMGFGHRLYKNGDPRSDIIKECSRRLTDGPFGNPLLYKISNVVEKFVRDKKNMFPNLDFYSASAYAQCGIPVSFFTPLFVLARTTGWGAHIFEQRSNNRLIRPQSLYVGPVPQAFIPIEKRFIKSKH</sequence>
<dbReference type="PANTHER" id="PTHR11739">
    <property type="entry name" value="CITRATE SYNTHASE"/>
    <property type="match status" value="1"/>
</dbReference>
<gene>
    <name evidence="5" type="ORF">IE077_002593</name>
</gene>
<comment type="similarity">
    <text evidence="1 3 4">Belongs to the citrate synthase family.</text>
</comment>
<comment type="caution">
    <text evidence="5">The sequence shown here is derived from an EMBL/GenBank/DDBJ whole genome shotgun (WGS) entry which is preliminary data.</text>
</comment>
<dbReference type="InterPro" id="IPR002020">
    <property type="entry name" value="Citrate_synthase"/>
</dbReference>